<keyword evidence="5 7" id="KW-0472">Membrane</keyword>
<evidence type="ECO:0000256" key="7">
    <source>
        <dbReference type="SAM" id="Phobius"/>
    </source>
</evidence>
<reference evidence="9 10" key="1">
    <citation type="submission" date="2016-10" db="EMBL/GenBank/DDBJ databases">
        <authorList>
            <person name="de Groot N.N."/>
        </authorList>
    </citation>
    <scope>NUCLEOTIDE SEQUENCE [LARGE SCALE GENOMIC DNA]</scope>
    <source>
        <strain evidence="9 10">CGMCC 4.7037</strain>
    </source>
</reference>
<feature type="transmembrane region" description="Helical" evidence="7">
    <location>
        <begin position="407"/>
        <end position="427"/>
    </location>
</feature>
<keyword evidence="10" id="KW-1185">Reference proteome</keyword>
<dbReference type="EMBL" id="FNVT01000008">
    <property type="protein sequence ID" value="SEG94040.1"/>
    <property type="molecule type" value="Genomic_DNA"/>
</dbReference>
<evidence type="ECO:0000256" key="6">
    <source>
        <dbReference type="ARBA" id="ARBA00038076"/>
    </source>
</evidence>
<feature type="transmembrane region" description="Helical" evidence="7">
    <location>
        <begin position="316"/>
        <end position="349"/>
    </location>
</feature>
<dbReference type="GO" id="GO:0005886">
    <property type="term" value="C:plasma membrane"/>
    <property type="evidence" value="ECO:0007669"/>
    <property type="project" value="UniProtKB-SubCell"/>
</dbReference>
<evidence type="ECO:0000256" key="4">
    <source>
        <dbReference type="ARBA" id="ARBA00022989"/>
    </source>
</evidence>
<dbReference type="GO" id="GO:0022857">
    <property type="term" value="F:transmembrane transporter activity"/>
    <property type="evidence" value="ECO:0007669"/>
    <property type="project" value="TreeGrafter"/>
</dbReference>
<dbReference type="InterPro" id="IPR050250">
    <property type="entry name" value="Macrolide_Exporter_MacB"/>
</dbReference>
<feature type="transmembrane region" description="Helical" evidence="7">
    <location>
        <begin position="771"/>
        <end position="796"/>
    </location>
</feature>
<comment type="subcellular location">
    <subcellularLocation>
        <location evidence="1">Cell membrane</location>
        <topology evidence="1">Multi-pass membrane protein</topology>
    </subcellularLocation>
</comment>
<dbReference type="PANTHER" id="PTHR30572:SF4">
    <property type="entry name" value="ABC TRANSPORTER PERMEASE YTRF"/>
    <property type="match status" value="1"/>
</dbReference>
<dbReference type="RefSeq" id="WP_103959084.1">
    <property type="nucleotide sequence ID" value="NZ_FNVT01000008.1"/>
</dbReference>
<evidence type="ECO:0000313" key="10">
    <source>
        <dbReference type="Proteomes" id="UP000236732"/>
    </source>
</evidence>
<feature type="transmembrane region" description="Helical" evidence="7">
    <location>
        <begin position="816"/>
        <end position="837"/>
    </location>
</feature>
<dbReference type="OrthoDB" id="3405625at2"/>
<evidence type="ECO:0000256" key="1">
    <source>
        <dbReference type="ARBA" id="ARBA00004651"/>
    </source>
</evidence>
<dbReference type="AlphaFoldDB" id="A0A1H6E8I6"/>
<gene>
    <name evidence="9" type="ORF">SAMN05444920_108265</name>
</gene>
<sequence length="849" mass="90011">MSAFRAALRLSRRDSLRSKGRSALIMVMIGLPVLVITAMLTLSATTNLTLREHLPAQVGSVADAAIMSHIYRTPIRQDPSGSYGDQDMVRERPPAWTTAEVTKLVGGRLLPFYAWSTEVRLADGFDRVELLEIDLRDPLTKGLRTLTEGRLPAAAGEIAVSPALLDRGVRVGDTLKLSRRGVPKRVVGVVEHPIRPGYMEVVGLLDGVLPSKTEPQGNGWLARTPAPVTWEDMRRLNQAGLRVASRAVIESPRAQKEYDRSPNQDNKWRWMAITGLLIVTETVLLAGPAFAVGLRRRRRELATIAAQGGSARHLRVIVLADGLVLGGVAALAGAVLGAGVGLAVVWVVARNLDWGYSPEVPWAQALGVAALGLLSALVAAVAPAIQAARQSPAQVLAGRPGEARDRAGRPLLGIVLVPAGVGLTLWVSYRSELAVVAASTVTLFGLIALTPWLVGRTGRLAARLPLPARLSVRDGARHRARTASAVAAVMAATMAAVTMGLGYNSEYAERMRVHRNDAPEGTLTVRATDIDDRSWSALRAAVEERLPGVSLSAGQETIGDDGRSLVAAVDTYDGTCSGRRCSAEDAFYFDVPIGDARLLALFQRRQDPQAAAALAAGKAVVFDPRLIRDGKISVTVDRLDAGRTTREKRIRVPAVLATPAEPRQGGVLLPPSVLTAAGYEVAERRLYAAYVPDDVERLARDLASVSPRAEVTLNRDEAEFQLAVFLAMALVGALILVLGGTFAATGLAVADMRRDLDTLSAVGGRPLTRRLVAAAQAAYIAGLGAVTGLAGGAVAGSALAQTMQGISFEARVAVPWLFLAALVLGLPLLAALLAGLFTRTRLVLARRVG</sequence>
<evidence type="ECO:0000256" key="3">
    <source>
        <dbReference type="ARBA" id="ARBA00022692"/>
    </source>
</evidence>
<feature type="transmembrane region" description="Helical" evidence="7">
    <location>
        <begin position="270"/>
        <end position="295"/>
    </location>
</feature>
<feature type="transmembrane region" description="Helical" evidence="7">
    <location>
        <begin position="483"/>
        <end position="503"/>
    </location>
</feature>
<keyword evidence="2" id="KW-1003">Cell membrane</keyword>
<evidence type="ECO:0000313" key="9">
    <source>
        <dbReference type="EMBL" id="SEG94040.1"/>
    </source>
</evidence>
<feature type="transmembrane region" description="Helical" evidence="7">
    <location>
        <begin position="21"/>
        <end position="42"/>
    </location>
</feature>
<dbReference type="Pfam" id="PF02687">
    <property type="entry name" value="FtsX"/>
    <property type="match status" value="2"/>
</dbReference>
<protein>
    <submittedName>
        <fullName evidence="9">Putative ABC transport system permease protein</fullName>
    </submittedName>
</protein>
<dbReference type="PANTHER" id="PTHR30572">
    <property type="entry name" value="MEMBRANE COMPONENT OF TRANSPORTER-RELATED"/>
    <property type="match status" value="1"/>
</dbReference>
<comment type="similarity">
    <text evidence="6">Belongs to the ABC-4 integral membrane protein family.</text>
</comment>
<feature type="transmembrane region" description="Helical" evidence="7">
    <location>
        <begin position="433"/>
        <end position="454"/>
    </location>
</feature>
<dbReference type="InterPro" id="IPR003838">
    <property type="entry name" value="ABC3_permease_C"/>
</dbReference>
<dbReference type="Proteomes" id="UP000236732">
    <property type="component" value="Unassembled WGS sequence"/>
</dbReference>
<accession>A0A1H6E8I6</accession>
<name>A0A1H6E8I6_9ACTN</name>
<feature type="transmembrane region" description="Helical" evidence="7">
    <location>
        <begin position="722"/>
        <end position="750"/>
    </location>
</feature>
<evidence type="ECO:0000256" key="5">
    <source>
        <dbReference type="ARBA" id="ARBA00023136"/>
    </source>
</evidence>
<evidence type="ECO:0000259" key="8">
    <source>
        <dbReference type="Pfam" id="PF02687"/>
    </source>
</evidence>
<keyword evidence="4 7" id="KW-1133">Transmembrane helix</keyword>
<keyword evidence="3 7" id="KW-0812">Transmembrane</keyword>
<feature type="domain" description="ABC3 transporter permease C-terminal" evidence="8">
    <location>
        <begin position="728"/>
        <end position="837"/>
    </location>
</feature>
<organism evidence="9 10">
    <name type="scientific">Nonomuraea solani</name>
    <dbReference type="NCBI Taxonomy" id="1144553"/>
    <lineage>
        <taxon>Bacteria</taxon>
        <taxon>Bacillati</taxon>
        <taxon>Actinomycetota</taxon>
        <taxon>Actinomycetes</taxon>
        <taxon>Streptosporangiales</taxon>
        <taxon>Streptosporangiaceae</taxon>
        <taxon>Nonomuraea</taxon>
    </lineage>
</organism>
<feature type="transmembrane region" description="Helical" evidence="7">
    <location>
        <begin position="361"/>
        <end position="386"/>
    </location>
</feature>
<proteinExistence type="inferred from homology"/>
<evidence type="ECO:0000256" key="2">
    <source>
        <dbReference type="ARBA" id="ARBA00022475"/>
    </source>
</evidence>
<feature type="domain" description="ABC3 transporter permease C-terminal" evidence="8">
    <location>
        <begin position="282"/>
        <end position="392"/>
    </location>
</feature>